<sequence>MLVIYLLQIAASSSFCFYSSDSSLCPSSSELIDLTQFSQFKAKDLSSETEIELYVADDFSENCVLDFTSLKASKANIKIQAVGNNHKNIYLSIGKSFFKSHKSLKLERISIHPVNGGDLEFPDLTLVDSKFIQQNEINVMANEIHSDISSLSQIHQLSALNFHIIMNNFVKGSSSISGVFSTSPVSIEDFSDGKYRFVFAEDQIFIYFENNIDPFILTTTEFTQCLSIVSSNPKAEISLLSIVESLTSTKQKIEIMASNGAVFIFSDCKWPSINTEIVFNHPGDANIELFSADIPLKINAGEGNLNINLNSGKASILSLTISDNEKENVIINNKNVATNQEYSFYPSNLLISKLFASSQSLNSEGDNLTIIVSSLYPTSDTIRLNGDAYYSFISNITTSIVSIEVDNFIWSGSFNFHILFSLDDYSTLKVNKNLIFEKVDTESKNFVIVSPISELKNDDLSKLVGKSYDIITAPPQYNLSRNQFRISFEKQGLPSSANVNMNLLYSNVFTTQVTFDKLILSISRNINDLTNQFCIGQNEKCPSNFMTIENMDGFQAKIYNISKSVTFYIFKDSLIDLSAYPEIYTLEIIAPGNKFEVTLSHSLLSKPYFKAENVKIVLNDGEIFTGEIGLYSYLINIEFDFTNVSETNRKLKGMMVSCDINTIQRVPLTAQTIFLVDLIDPTINLYQNGISINKSEIYEIFRESSQPNIIFTFSSHQYVKINCAFAYNDVVKYGVQITSEVACDFDVNGTFPSSFKGIFFTTLRGLLEVHSEHPPVYIDSAVDGSFIISNTEKVYFNGTTDLRADITFNCAKIGQCQYIFEEASINAQNSLKFSEESNGILKIDRIHFFDTKSSIQIPRLLVGKEFIFDQPARVTFNSLEFESDSILNIPFSMNDRTFIQINNFTGFPPKVTSIDFSSDFNDNELESYLKSHYIDVICAKGEIQCDNWNFEDKNSKLNQKSFEVRCYSKSSNQQCIAITSKDAPIYQTPSPSASFLPSPTAVPTPTREAPTASPIQTEESEEDKVNKLSALMISLAVFLTMVAVVSVIVFVRWMTRRYRMNRPDIIETTNPGEALALETENIEPAKIDKSLEENLL</sequence>
<evidence type="ECO:0000313" key="5">
    <source>
        <dbReference type="Proteomes" id="UP000179807"/>
    </source>
</evidence>
<organism evidence="4 5">
    <name type="scientific">Tritrichomonas foetus</name>
    <dbReference type="NCBI Taxonomy" id="1144522"/>
    <lineage>
        <taxon>Eukaryota</taxon>
        <taxon>Metamonada</taxon>
        <taxon>Parabasalia</taxon>
        <taxon>Tritrichomonadida</taxon>
        <taxon>Tritrichomonadidae</taxon>
        <taxon>Tritrichomonas</taxon>
    </lineage>
</organism>
<feature type="transmembrane region" description="Helical" evidence="2">
    <location>
        <begin position="1030"/>
        <end position="1053"/>
    </location>
</feature>
<evidence type="ECO:0000256" key="2">
    <source>
        <dbReference type="SAM" id="Phobius"/>
    </source>
</evidence>
<keyword evidence="3" id="KW-0732">Signal</keyword>
<keyword evidence="2" id="KW-0472">Membrane</keyword>
<dbReference type="EMBL" id="MLAK01001459">
    <property type="protein sequence ID" value="OHS92874.1"/>
    <property type="molecule type" value="Genomic_DNA"/>
</dbReference>
<keyword evidence="2" id="KW-1133">Transmembrane helix</keyword>
<keyword evidence="2" id="KW-0812">Transmembrane</keyword>
<feature type="signal peptide" evidence="3">
    <location>
        <begin position="1"/>
        <end position="16"/>
    </location>
</feature>
<evidence type="ECO:0000256" key="1">
    <source>
        <dbReference type="SAM" id="MobiDB-lite"/>
    </source>
</evidence>
<comment type="caution">
    <text evidence="4">The sequence shown here is derived from an EMBL/GenBank/DDBJ whole genome shotgun (WGS) entry which is preliminary data.</text>
</comment>
<proteinExistence type="predicted"/>
<dbReference type="RefSeq" id="XP_068346011.1">
    <property type="nucleotide sequence ID" value="XM_068496519.1"/>
</dbReference>
<dbReference type="Proteomes" id="UP000179807">
    <property type="component" value="Unassembled WGS sequence"/>
</dbReference>
<accession>A0A1J4J0B9</accession>
<dbReference type="VEuPathDB" id="TrichDB:TRFO_12246"/>
<dbReference type="GeneID" id="94831223"/>
<keyword evidence="5" id="KW-1185">Reference proteome</keyword>
<evidence type="ECO:0000313" key="4">
    <source>
        <dbReference type="EMBL" id="OHS92874.1"/>
    </source>
</evidence>
<feature type="compositionally biased region" description="Polar residues" evidence="1">
    <location>
        <begin position="989"/>
        <end position="1003"/>
    </location>
</feature>
<protein>
    <submittedName>
        <fullName evidence="4">Uncharacterized protein</fullName>
    </submittedName>
</protein>
<feature type="chain" id="PRO_5009630121" evidence="3">
    <location>
        <begin position="17"/>
        <end position="1096"/>
    </location>
</feature>
<gene>
    <name evidence="4" type="ORF">TRFO_12246</name>
</gene>
<name>A0A1J4J0B9_9EUKA</name>
<dbReference type="AlphaFoldDB" id="A0A1J4J0B9"/>
<evidence type="ECO:0000256" key="3">
    <source>
        <dbReference type="SAM" id="SignalP"/>
    </source>
</evidence>
<feature type="region of interest" description="Disordered" evidence="1">
    <location>
        <begin position="989"/>
        <end position="1021"/>
    </location>
</feature>
<reference evidence="4" key="1">
    <citation type="submission" date="2016-10" db="EMBL/GenBank/DDBJ databases">
        <authorList>
            <person name="Benchimol M."/>
            <person name="Almeida L.G."/>
            <person name="Vasconcelos A.T."/>
            <person name="Perreira-Neves A."/>
            <person name="Rosa I.A."/>
            <person name="Tasca T."/>
            <person name="Bogo M.R."/>
            <person name="de Souza W."/>
        </authorList>
    </citation>
    <scope>NUCLEOTIDE SEQUENCE [LARGE SCALE GENOMIC DNA]</scope>
    <source>
        <strain evidence="4">K</strain>
    </source>
</reference>